<dbReference type="PANTHER" id="PTHR43312">
    <property type="entry name" value="D-THREO-ALDOSE 1-DEHYDROGENASE"/>
    <property type="match status" value="1"/>
</dbReference>
<feature type="domain" description="NADP-dependent oxidoreductase" evidence="1">
    <location>
        <begin position="7"/>
        <end position="264"/>
    </location>
</feature>
<dbReference type="AlphaFoldDB" id="A0A2T2YAC1"/>
<dbReference type="InterPro" id="IPR053135">
    <property type="entry name" value="AKR2_Oxidoreductase"/>
</dbReference>
<evidence type="ECO:0000259" key="1">
    <source>
        <dbReference type="Pfam" id="PF00248"/>
    </source>
</evidence>
<keyword evidence="3" id="KW-1185">Reference proteome</keyword>
<reference evidence="2 3" key="1">
    <citation type="submission" date="2018-03" db="EMBL/GenBank/DDBJ databases">
        <title>Adhaeribacter sp. HMF7605 Genome sequencing and assembly.</title>
        <authorList>
            <person name="Kang H."/>
            <person name="Kang J."/>
            <person name="Cha I."/>
            <person name="Kim H."/>
            <person name="Joh K."/>
        </authorList>
    </citation>
    <scope>NUCLEOTIDE SEQUENCE [LARGE SCALE GENOMIC DNA]</scope>
    <source>
        <strain evidence="2 3">HMF7605</strain>
    </source>
</reference>
<evidence type="ECO:0000313" key="2">
    <source>
        <dbReference type="EMBL" id="PSR52459.1"/>
    </source>
</evidence>
<organism evidence="2 3">
    <name type="scientific">Adhaeribacter arboris</name>
    <dbReference type="NCBI Taxonomy" id="2072846"/>
    <lineage>
        <taxon>Bacteria</taxon>
        <taxon>Pseudomonadati</taxon>
        <taxon>Bacteroidota</taxon>
        <taxon>Cytophagia</taxon>
        <taxon>Cytophagales</taxon>
        <taxon>Hymenobacteraceae</taxon>
        <taxon>Adhaeribacter</taxon>
    </lineage>
</organism>
<dbReference type="PANTHER" id="PTHR43312:SF1">
    <property type="entry name" value="NADP-DEPENDENT OXIDOREDUCTASE DOMAIN-CONTAINING PROTEIN"/>
    <property type="match status" value="1"/>
</dbReference>
<dbReference type="CDD" id="cd19097">
    <property type="entry name" value="AKR_unchar"/>
    <property type="match status" value="1"/>
</dbReference>
<dbReference type="OrthoDB" id="9773828at2"/>
<protein>
    <submittedName>
        <fullName evidence="2">Aldo/keto reductase</fullName>
    </submittedName>
</protein>
<dbReference type="EMBL" id="PYFT01000001">
    <property type="protein sequence ID" value="PSR52459.1"/>
    <property type="molecule type" value="Genomic_DNA"/>
</dbReference>
<dbReference type="Gene3D" id="3.20.20.100">
    <property type="entry name" value="NADP-dependent oxidoreductase domain"/>
    <property type="match status" value="1"/>
</dbReference>
<dbReference type="Proteomes" id="UP000240357">
    <property type="component" value="Unassembled WGS sequence"/>
</dbReference>
<proteinExistence type="predicted"/>
<accession>A0A2T2YAC1</accession>
<dbReference type="InterPro" id="IPR036812">
    <property type="entry name" value="NAD(P)_OxRdtase_dom_sf"/>
</dbReference>
<dbReference type="RefSeq" id="WP_106926100.1">
    <property type="nucleotide sequence ID" value="NZ_PYFT01000001.1"/>
</dbReference>
<dbReference type="Pfam" id="PF00248">
    <property type="entry name" value="Aldo_ket_red"/>
    <property type="match status" value="1"/>
</dbReference>
<dbReference type="SUPFAM" id="SSF51430">
    <property type="entry name" value="NAD(P)-linked oxidoreductase"/>
    <property type="match status" value="1"/>
</dbReference>
<comment type="caution">
    <text evidence="2">The sequence shown here is derived from an EMBL/GenBank/DDBJ whole genome shotgun (WGS) entry which is preliminary data.</text>
</comment>
<name>A0A2T2YAC1_9BACT</name>
<evidence type="ECO:0000313" key="3">
    <source>
        <dbReference type="Proteomes" id="UP000240357"/>
    </source>
</evidence>
<sequence>MANERSKLALGTVQFGLDYGVSNSGGKVPITIVRNILKLCLEQNITTLDTAAAYGDSEAVIGKSLANEDNSFQIISKLPNCSTAEVRTIFNNSLQELKKNKIFGYLIHDYSAFTKDPGIFDEIYKLQQEGLIQKIGFSLYYPPHLEEIIKLNLPIQLIQIPFNVFDQRFAYLFPYLNKNDIEIHIRSIFLQGLLFKEIATLPPYFHPFRENLLFLQEVVKQSGLSLSHVLLAFAHLHPEISKIVVGVTSMEELAHNSNYLNVLTDIKPIYHTLKKMATFDERFLLPFNWQLS</sequence>
<dbReference type="InterPro" id="IPR023210">
    <property type="entry name" value="NADP_OxRdtase_dom"/>
</dbReference>
<gene>
    <name evidence="2" type="ORF">AHMF7605_02420</name>
</gene>